<dbReference type="PANTHER" id="PTHR14000:SF45">
    <property type="entry name" value="FINGER CCCH DOMAIN PROTEIN, PUTATIVE (DUF3755)-RELATED"/>
    <property type="match status" value="1"/>
</dbReference>
<evidence type="ECO:0000313" key="2">
    <source>
        <dbReference type="EMBL" id="PKA64270.1"/>
    </source>
</evidence>
<reference evidence="2 3" key="1">
    <citation type="journal article" date="2017" name="Nature">
        <title>The Apostasia genome and the evolution of orchids.</title>
        <authorList>
            <person name="Zhang G.Q."/>
            <person name="Liu K.W."/>
            <person name="Li Z."/>
            <person name="Lohaus R."/>
            <person name="Hsiao Y.Y."/>
            <person name="Niu S.C."/>
            <person name="Wang J.Y."/>
            <person name="Lin Y.C."/>
            <person name="Xu Q."/>
            <person name="Chen L.J."/>
            <person name="Yoshida K."/>
            <person name="Fujiwara S."/>
            <person name="Wang Z.W."/>
            <person name="Zhang Y.Q."/>
            <person name="Mitsuda N."/>
            <person name="Wang M."/>
            <person name="Liu G.H."/>
            <person name="Pecoraro L."/>
            <person name="Huang H.X."/>
            <person name="Xiao X.J."/>
            <person name="Lin M."/>
            <person name="Wu X.Y."/>
            <person name="Wu W.L."/>
            <person name="Chen Y.Y."/>
            <person name="Chang S.B."/>
            <person name="Sakamoto S."/>
            <person name="Ohme-Takagi M."/>
            <person name="Yagi M."/>
            <person name="Zeng S.J."/>
            <person name="Shen C.Y."/>
            <person name="Yeh C.M."/>
            <person name="Luo Y.B."/>
            <person name="Tsai W.C."/>
            <person name="Van de Peer Y."/>
            <person name="Liu Z.J."/>
        </authorList>
    </citation>
    <scope>NUCLEOTIDE SEQUENCE [LARGE SCALE GENOMIC DNA]</scope>
    <source>
        <strain evidence="3">cv. Shenzhen</strain>
        <tissue evidence="2">Stem</tissue>
    </source>
</reference>
<evidence type="ECO:0008006" key="4">
    <source>
        <dbReference type="Google" id="ProtNLM"/>
    </source>
</evidence>
<dbReference type="Gene3D" id="1.10.10.60">
    <property type="entry name" value="Homeodomain-like"/>
    <property type="match status" value="1"/>
</dbReference>
<dbReference type="AlphaFoldDB" id="A0A2I0B8Z8"/>
<accession>A0A2I0B8Z8</accession>
<dbReference type="PANTHER" id="PTHR14000">
    <property type="entry name" value="FINGER CCCH DOMAIN PROTEIN, PUTATIVE (DUF3755)-RELATED"/>
    <property type="match status" value="1"/>
</dbReference>
<keyword evidence="3" id="KW-1185">Reference proteome</keyword>
<feature type="compositionally biased region" description="Acidic residues" evidence="1">
    <location>
        <begin position="38"/>
        <end position="47"/>
    </location>
</feature>
<name>A0A2I0B8Z8_9ASPA</name>
<gene>
    <name evidence="2" type="ORF">AXF42_Ash009490</name>
</gene>
<evidence type="ECO:0000256" key="1">
    <source>
        <dbReference type="SAM" id="MobiDB-lite"/>
    </source>
</evidence>
<dbReference type="Proteomes" id="UP000236161">
    <property type="component" value="Unassembled WGS sequence"/>
</dbReference>
<dbReference type="CDD" id="cd00167">
    <property type="entry name" value="SANT"/>
    <property type="match status" value="1"/>
</dbReference>
<dbReference type="InterPro" id="IPR001005">
    <property type="entry name" value="SANT/Myb"/>
</dbReference>
<feature type="region of interest" description="Disordered" evidence="1">
    <location>
        <begin position="1"/>
        <end position="75"/>
    </location>
</feature>
<organism evidence="2 3">
    <name type="scientific">Apostasia shenzhenica</name>
    <dbReference type="NCBI Taxonomy" id="1088818"/>
    <lineage>
        <taxon>Eukaryota</taxon>
        <taxon>Viridiplantae</taxon>
        <taxon>Streptophyta</taxon>
        <taxon>Embryophyta</taxon>
        <taxon>Tracheophyta</taxon>
        <taxon>Spermatophyta</taxon>
        <taxon>Magnoliopsida</taxon>
        <taxon>Liliopsida</taxon>
        <taxon>Asparagales</taxon>
        <taxon>Orchidaceae</taxon>
        <taxon>Apostasioideae</taxon>
        <taxon>Apostasia</taxon>
    </lineage>
</organism>
<evidence type="ECO:0000313" key="3">
    <source>
        <dbReference type="Proteomes" id="UP000236161"/>
    </source>
</evidence>
<dbReference type="EMBL" id="KZ451905">
    <property type="protein sequence ID" value="PKA64270.1"/>
    <property type="molecule type" value="Genomic_DNA"/>
</dbReference>
<protein>
    <recommendedName>
        <fullName evidence="4">Myb-like domain-containing protein</fullName>
    </recommendedName>
</protein>
<sequence>MADQDQDTGDSSSSPGGGVGDEASTDEERTSEASASVTDEDNGDGDQDNGGLSSSPGAGGVGNGAVPQGERIGNGTSATFLTSLALRHDPGISTHWMAEEQAILELMLRENTTEPKIIRYSRIARHLPGKTIRDVALRIKWMTDRESGRKRRDDHL</sequence>
<dbReference type="OrthoDB" id="19768at2759"/>
<proteinExistence type="predicted"/>